<evidence type="ECO:0008006" key="11">
    <source>
        <dbReference type="Google" id="ProtNLM"/>
    </source>
</evidence>
<dbReference type="Pfam" id="PF13086">
    <property type="entry name" value="AAA_11"/>
    <property type="match status" value="2"/>
</dbReference>
<feature type="compositionally biased region" description="Low complexity" evidence="6">
    <location>
        <begin position="297"/>
        <end position="307"/>
    </location>
</feature>
<name>A0A507FR25_9FUNG</name>
<protein>
    <recommendedName>
        <fullName evidence="11">DNA2/NAM7 helicase-like C-terminal domain-containing protein</fullName>
    </recommendedName>
</protein>
<feature type="region of interest" description="Disordered" evidence="6">
    <location>
        <begin position="237"/>
        <end position="276"/>
    </location>
</feature>
<keyword evidence="4" id="KW-0347">Helicase</keyword>
<dbReference type="FunFam" id="3.40.50.300:FF:000326">
    <property type="entry name" value="P-loop containing nucleoside triphosphate hydrolase"/>
    <property type="match status" value="1"/>
</dbReference>
<comment type="caution">
    <text evidence="9">The sequence shown here is derived from an EMBL/GenBank/DDBJ whole genome shotgun (WGS) entry which is preliminary data.</text>
</comment>
<dbReference type="PANTHER" id="PTHR10887:SF495">
    <property type="entry name" value="HELICASE SENATAXIN ISOFORM X1-RELATED"/>
    <property type="match status" value="1"/>
</dbReference>
<evidence type="ECO:0000313" key="10">
    <source>
        <dbReference type="Proteomes" id="UP000320333"/>
    </source>
</evidence>
<dbReference type="EMBL" id="QEAP01000020">
    <property type="protein sequence ID" value="TPX77457.1"/>
    <property type="molecule type" value="Genomic_DNA"/>
</dbReference>
<dbReference type="Proteomes" id="UP000320333">
    <property type="component" value="Unassembled WGS sequence"/>
</dbReference>
<dbReference type="GO" id="GO:0004386">
    <property type="term" value="F:helicase activity"/>
    <property type="evidence" value="ECO:0007669"/>
    <property type="project" value="UniProtKB-KW"/>
</dbReference>
<dbReference type="STRING" id="246404.A0A507FR25"/>
<evidence type="ECO:0000256" key="4">
    <source>
        <dbReference type="ARBA" id="ARBA00022806"/>
    </source>
</evidence>
<keyword evidence="5" id="KW-0067">ATP-binding</keyword>
<feature type="domain" description="DNA2/NAM7 helicase helicase" evidence="7">
    <location>
        <begin position="630"/>
        <end position="756"/>
    </location>
</feature>
<keyword evidence="2" id="KW-0547">Nucleotide-binding</keyword>
<dbReference type="GO" id="GO:0005524">
    <property type="term" value="F:ATP binding"/>
    <property type="evidence" value="ECO:0007669"/>
    <property type="project" value="UniProtKB-KW"/>
</dbReference>
<dbReference type="SUPFAM" id="SSF52540">
    <property type="entry name" value="P-loop containing nucleoside triphosphate hydrolases"/>
    <property type="match status" value="1"/>
</dbReference>
<evidence type="ECO:0000256" key="3">
    <source>
        <dbReference type="ARBA" id="ARBA00022801"/>
    </source>
</evidence>
<evidence type="ECO:0000256" key="1">
    <source>
        <dbReference type="ARBA" id="ARBA00007913"/>
    </source>
</evidence>
<sequence>MHSALYCDRLYRNKKIKPFKDGFAVLDSSTRRVSLLDEFKKPIDSVYMRSLDMLEEDLEMEMERHFCVVAAPVPKAAGASLVTTVENSTAPAIRRPQIPKRAFHAAFKAPSMLVKKPTISSMESIVSPKIHQPPLEKRAERAHVPNVSKWSIFNADEESNHQMDVNENASLVEEVLKHPSDTRALSNSDSTDQTVFSAQIPGKISHSWKPPKPAFSHSALLTTTAWNTAASTMTRSFAADDAPPIQLPSNPEYSNMRKEYENSSEPSLRPNSPPPKIFKAPSKTVSIVRKFAAFKPPSSKAASTPSTVSNYKGKPTPTSRIPSKISTFSGHIVASPPIVQIPKHSSENLYFRTSSQTQGLKKSFLKRNFIIPRSFVDPRLYTACFKSAIIEHLQLQLDSLALRFHSSVPPQHHQKQQKLLQGSRYIPRPPPIYTATLSRSLPSLIQKHIQRGSTLDGNLILNFQPSSKPHSSQQSKHDLWIVSDSPSFDTGKVFAGVSVFYGGGFGGASVEVKPFSRADDACAAALLGGGGDCEVYVLYGMNLMMEMLMLENLERILGIEGDGSSDAKGALDETNNGLRLLDGLLGPHAGLNPASAIGADSTDAHQVEDGETAFKQVMQLVNDVKIEFTLNQDQAKVVEEVALSVCVKELKSSGNGFRLVHGVFGSGKTYLIAVVVILLQRAVDLDLLAHTPDFRIAISSMSNVAVDQILQTLLSLGFQDFVRIGSLKKIAKPLLPYTLGQLKNSNDDLKELRAMLKNDSLNAAAQRGVQEAVRRFTKNENKNLLETAFVIGVTCAACSFEVLEGFEATLLVLDECSQMTEPLSLLPITRFNPSHAVLIGDPLQLSPTLETNCVTAQTSLERTLYERLASLGTPSTLLRTQYRCHPRIAQIPNRLFYGGILLHGMNTDKAEESGPHSASVRQLGPACFVDVRGAGGEKKGSGAGGSLVNYGEAEFVVKMVSGLVKESICCEQIGVITYYKSQAALIQTRIAADSNLSGILVSTVDSFQGGERDVILISTVRSDEFSFIDEPKRVNVSLTRARKHLVIIGNGALLSRSPLWREIVGDCDHFSEKEILEFLKLDVGPASAALDLDLHQATSTRTKNQDRNGLSKAFGNWNSELIDCERGNEAWGQLQQEEKQLSAVASDSWALDGNHPEALRQYDDVDDVYGHSDAAENNGHITGEHADSWAVFADQVDELAFEV</sequence>
<feature type="domain" description="DNA2/NAM7 helicase helicase" evidence="7">
    <location>
        <begin position="760"/>
        <end position="849"/>
    </location>
</feature>
<dbReference type="AlphaFoldDB" id="A0A507FR25"/>
<reference evidence="9 10" key="1">
    <citation type="journal article" date="2019" name="Sci. Rep.">
        <title>Comparative genomics of chytrid fungi reveal insights into the obligate biotrophic and pathogenic lifestyle of Synchytrium endobioticum.</title>
        <authorList>
            <person name="van de Vossenberg B.T.L.H."/>
            <person name="Warris S."/>
            <person name="Nguyen H.D.T."/>
            <person name="van Gent-Pelzer M.P.E."/>
            <person name="Joly D.L."/>
            <person name="van de Geest H.C."/>
            <person name="Bonants P.J.M."/>
            <person name="Smith D.S."/>
            <person name="Levesque C.A."/>
            <person name="van der Lee T.A.J."/>
        </authorList>
    </citation>
    <scope>NUCLEOTIDE SEQUENCE [LARGE SCALE GENOMIC DNA]</scope>
    <source>
        <strain evidence="9 10">CBS 675.73</strain>
    </source>
</reference>
<keyword evidence="3" id="KW-0378">Hydrolase</keyword>
<dbReference type="PANTHER" id="PTHR10887">
    <property type="entry name" value="DNA2/NAM7 HELICASE FAMILY"/>
    <property type="match status" value="1"/>
</dbReference>
<dbReference type="InterPro" id="IPR045055">
    <property type="entry name" value="DNA2/NAM7-like"/>
</dbReference>
<evidence type="ECO:0000256" key="2">
    <source>
        <dbReference type="ARBA" id="ARBA00022741"/>
    </source>
</evidence>
<dbReference type="InterPro" id="IPR027417">
    <property type="entry name" value="P-loop_NTPase"/>
</dbReference>
<proteinExistence type="inferred from homology"/>
<organism evidence="9 10">
    <name type="scientific">Chytriomyces confervae</name>
    <dbReference type="NCBI Taxonomy" id="246404"/>
    <lineage>
        <taxon>Eukaryota</taxon>
        <taxon>Fungi</taxon>
        <taxon>Fungi incertae sedis</taxon>
        <taxon>Chytridiomycota</taxon>
        <taxon>Chytridiomycota incertae sedis</taxon>
        <taxon>Chytridiomycetes</taxon>
        <taxon>Chytridiales</taxon>
        <taxon>Chytriomycetaceae</taxon>
        <taxon>Chytriomyces</taxon>
    </lineage>
</organism>
<comment type="similarity">
    <text evidence="1">Belongs to the DNA2/NAM7 helicase family.</text>
</comment>
<dbReference type="GO" id="GO:0016787">
    <property type="term" value="F:hydrolase activity"/>
    <property type="evidence" value="ECO:0007669"/>
    <property type="project" value="UniProtKB-KW"/>
</dbReference>
<evidence type="ECO:0000313" key="9">
    <source>
        <dbReference type="EMBL" id="TPX77457.1"/>
    </source>
</evidence>
<evidence type="ECO:0000259" key="7">
    <source>
        <dbReference type="Pfam" id="PF13086"/>
    </source>
</evidence>
<dbReference type="InterPro" id="IPR047187">
    <property type="entry name" value="SF1_C_Upf1"/>
</dbReference>
<dbReference type="InterPro" id="IPR041679">
    <property type="entry name" value="DNA2/NAM7-like_C"/>
</dbReference>
<dbReference type="InterPro" id="IPR041677">
    <property type="entry name" value="DNA2/NAM7_AAA_11"/>
</dbReference>
<evidence type="ECO:0000259" key="8">
    <source>
        <dbReference type="Pfam" id="PF13087"/>
    </source>
</evidence>
<dbReference type="GO" id="GO:0005694">
    <property type="term" value="C:chromosome"/>
    <property type="evidence" value="ECO:0007669"/>
    <property type="project" value="UniProtKB-ARBA"/>
</dbReference>
<keyword evidence="10" id="KW-1185">Reference proteome</keyword>
<feature type="domain" description="DNA2/NAM7 helicase-like C-terminal" evidence="8">
    <location>
        <begin position="860"/>
        <end position="1050"/>
    </location>
</feature>
<dbReference type="Pfam" id="PF13087">
    <property type="entry name" value="AAA_12"/>
    <property type="match status" value="1"/>
</dbReference>
<gene>
    <name evidence="9" type="ORF">CcCBS67573_g01275</name>
</gene>
<evidence type="ECO:0000256" key="6">
    <source>
        <dbReference type="SAM" id="MobiDB-lite"/>
    </source>
</evidence>
<dbReference type="CDD" id="cd18808">
    <property type="entry name" value="SF1_C_Upf1"/>
    <property type="match status" value="1"/>
</dbReference>
<evidence type="ECO:0000256" key="5">
    <source>
        <dbReference type="ARBA" id="ARBA00022840"/>
    </source>
</evidence>
<feature type="region of interest" description="Disordered" evidence="6">
    <location>
        <begin position="297"/>
        <end position="321"/>
    </location>
</feature>
<accession>A0A507FR25</accession>
<dbReference type="Gene3D" id="3.40.50.300">
    <property type="entry name" value="P-loop containing nucleotide triphosphate hydrolases"/>
    <property type="match status" value="2"/>
</dbReference>
<dbReference type="OrthoDB" id="6513042at2759"/>